<dbReference type="RefSeq" id="WP_212225640.1">
    <property type="nucleotide sequence ID" value="NZ_JAGUCN010000002.1"/>
</dbReference>
<accession>A0ABS5K641</accession>
<feature type="domain" description="CARDB" evidence="2">
    <location>
        <begin position="51"/>
        <end position="111"/>
    </location>
</feature>
<evidence type="ECO:0000256" key="1">
    <source>
        <dbReference type="SAM" id="SignalP"/>
    </source>
</evidence>
<keyword evidence="4" id="KW-1185">Reference proteome</keyword>
<feature type="chain" id="PRO_5046778652" description="CARDB domain-containing protein" evidence="1">
    <location>
        <begin position="23"/>
        <end position="137"/>
    </location>
</feature>
<reference evidence="3 4" key="1">
    <citation type="journal article" date="2014" name="Int. J. Syst. Evol. Microbiol.">
        <title>Carboxylicivirga gen. nov. in the family Marinilabiliaceae with two novel species, Carboxylicivirga mesophila sp. nov. and Carboxylicivirga taeanensis sp. nov., and reclassification of Cytophaga fermentans as Saccharicrinis fermentans gen. nov., comb. nov.</title>
        <authorList>
            <person name="Yang S.H."/>
            <person name="Seo H.S."/>
            <person name="Woo J.H."/>
            <person name="Oh H.M."/>
            <person name="Jang H."/>
            <person name="Lee J.H."/>
            <person name="Kim S.J."/>
            <person name="Kwon K.K."/>
        </authorList>
    </citation>
    <scope>NUCLEOTIDE SEQUENCE [LARGE SCALE GENOMIC DNA]</scope>
    <source>
        <strain evidence="3 4">JCM 18290</strain>
    </source>
</reference>
<sequence>MKVKGFLCVALALLLCSSCEYLLDEVIDDMLYNARCEVVRQTELTLVKPGKAVMEVKVKNKGSLDACDVWVSVCLMNGDLLVEKQQAYIPYLSAKSSTTVRLTFTQLIYGSEYSRVDVSLAWTEVEREDYYDYEDDW</sequence>
<evidence type="ECO:0000313" key="4">
    <source>
        <dbReference type="Proteomes" id="UP000721861"/>
    </source>
</evidence>
<comment type="caution">
    <text evidence="3">The sequence shown here is derived from an EMBL/GenBank/DDBJ whole genome shotgun (WGS) entry which is preliminary data.</text>
</comment>
<name>A0ABS5K641_9BACT</name>
<proteinExistence type="predicted"/>
<feature type="signal peptide" evidence="1">
    <location>
        <begin position="1"/>
        <end position="22"/>
    </location>
</feature>
<evidence type="ECO:0000259" key="2">
    <source>
        <dbReference type="Pfam" id="PF07705"/>
    </source>
</evidence>
<dbReference type="Pfam" id="PF07705">
    <property type="entry name" value="CARDB"/>
    <property type="match status" value="1"/>
</dbReference>
<keyword evidence="1" id="KW-0732">Signal</keyword>
<evidence type="ECO:0000313" key="3">
    <source>
        <dbReference type="EMBL" id="MBS2210464.1"/>
    </source>
</evidence>
<organism evidence="3 4">
    <name type="scientific">Carboxylicivirga mesophila</name>
    <dbReference type="NCBI Taxonomy" id="1166478"/>
    <lineage>
        <taxon>Bacteria</taxon>
        <taxon>Pseudomonadati</taxon>
        <taxon>Bacteroidota</taxon>
        <taxon>Bacteroidia</taxon>
        <taxon>Marinilabiliales</taxon>
        <taxon>Marinilabiliaceae</taxon>
        <taxon>Carboxylicivirga</taxon>
    </lineage>
</organism>
<gene>
    <name evidence="3" type="ORF">KEM09_03580</name>
</gene>
<protein>
    <recommendedName>
        <fullName evidence="2">CARDB domain-containing protein</fullName>
    </recommendedName>
</protein>
<dbReference type="InterPro" id="IPR011635">
    <property type="entry name" value="CARDB"/>
</dbReference>
<dbReference type="EMBL" id="JAGUCN010000002">
    <property type="protein sequence ID" value="MBS2210464.1"/>
    <property type="molecule type" value="Genomic_DNA"/>
</dbReference>
<dbReference type="Proteomes" id="UP000721861">
    <property type="component" value="Unassembled WGS sequence"/>
</dbReference>